<organism evidence="1 2">
    <name type="scientific">Caerostris darwini</name>
    <dbReference type="NCBI Taxonomy" id="1538125"/>
    <lineage>
        <taxon>Eukaryota</taxon>
        <taxon>Metazoa</taxon>
        <taxon>Ecdysozoa</taxon>
        <taxon>Arthropoda</taxon>
        <taxon>Chelicerata</taxon>
        <taxon>Arachnida</taxon>
        <taxon>Araneae</taxon>
        <taxon>Araneomorphae</taxon>
        <taxon>Entelegynae</taxon>
        <taxon>Araneoidea</taxon>
        <taxon>Araneidae</taxon>
        <taxon>Caerostris</taxon>
    </lineage>
</organism>
<evidence type="ECO:0000313" key="1">
    <source>
        <dbReference type="EMBL" id="GIY88159.1"/>
    </source>
</evidence>
<protein>
    <submittedName>
        <fullName evidence="1">Uncharacterized protein</fullName>
    </submittedName>
</protein>
<comment type="caution">
    <text evidence="1">The sequence shown here is derived from an EMBL/GenBank/DDBJ whole genome shotgun (WGS) entry which is preliminary data.</text>
</comment>
<dbReference type="Proteomes" id="UP001054837">
    <property type="component" value="Unassembled WGS sequence"/>
</dbReference>
<reference evidence="1 2" key="1">
    <citation type="submission" date="2021-06" db="EMBL/GenBank/DDBJ databases">
        <title>Caerostris darwini draft genome.</title>
        <authorList>
            <person name="Kono N."/>
            <person name="Arakawa K."/>
        </authorList>
    </citation>
    <scope>NUCLEOTIDE SEQUENCE [LARGE SCALE GENOMIC DNA]</scope>
</reference>
<accession>A0AAV4X308</accession>
<dbReference type="AlphaFoldDB" id="A0AAV4X308"/>
<proteinExistence type="predicted"/>
<dbReference type="EMBL" id="BPLQ01015452">
    <property type="protein sequence ID" value="GIY88159.1"/>
    <property type="molecule type" value="Genomic_DNA"/>
</dbReference>
<gene>
    <name evidence="1" type="ORF">CDAR_191241</name>
</gene>
<keyword evidence="2" id="KW-1185">Reference proteome</keyword>
<evidence type="ECO:0000313" key="2">
    <source>
        <dbReference type="Proteomes" id="UP001054837"/>
    </source>
</evidence>
<sequence>MLNCSGVNYIEMEDTCHQFDASVVEPIVSKMCENLLLTPRTPPRHQTRNIASSALCSTPFPLNIKQTMANGDRQVTTTTSNDDEGAMLCNNDTVMNANL</sequence>
<name>A0AAV4X308_9ARAC</name>